<dbReference type="PANTHER" id="PTHR23501:SF197">
    <property type="entry name" value="COMD"/>
    <property type="match status" value="1"/>
</dbReference>
<dbReference type="Gene3D" id="1.20.1250.20">
    <property type="entry name" value="MFS general substrate transporter like domains"/>
    <property type="match status" value="1"/>
</dbReference>
<feature type="transmembrane region" description="Helical" evidence="6">
    <location>
        <begin position="218"/>
        <end position="240"/>
    </location>
</feature>
<keyword evidence="2 6" id="KW-0812">Transmembrane</keyword>
<proteinExistence type="predicted"/>
<dbReference type="CDD" id="cd17502">
    <property type="entry name" value="MFS_Azr1_MDR_like"/>
    <property type="match status" value="1"/>
</dbReference>
<name>A0ABS1LNT2_9MICO</name>
<sequence>MSSSTDTRTAEAPPSNTPTDRASMSRRQVLESLSGILLGMFVSVIAMSVVSSSLPRIVTDLAGTQSSYTWVVVATLLTSTITVPIWGKLADLYNRKTLVQIALAISVLSAAFAGFSQDVGQLITARAFQGIGAGGLQALSVVLIADIVSPRERGKYMGLVGAFMGVGMVGGPILGGWLTDTFSWRWNFFVGLPFAVASIITLQATLKLPKRPRRKAKIDVVGALLISTGIASLLLWVTFAGDKFDWASWQTAAMVGGALVALAAAVAVELRVDEPLIPMHLFRNRTLVLAVIGSVAVGVAMFGTSVFLSQYMQLARGKTPTESGLLTIPMVAGMFLTSTVVGQIITRTGRYKPFMVTGGVLLTGGLALLSTIDYRTSLVLVSIYLFLLGAGVGMLMQNMVLATQNTLHIKDSGSGTSTVAFFRSLGGAMGVSALGAAFASRVRDEIADGLRAIAGKLAEAGVDVTQLGGSEGSLPDLSTMPPAVRDVIERAYGDGIAEIFLFATPLAAVALIAVLLMKEVPLGHKSGLEQLEELDSVG</sequence>
<dbReference type="Pfam" id="PF07690">
    <property type="entry name" value="MFS_1"/>
    <property type="match status" value="1"/>
</dbReference>
<feature type="transmembrane region" description="Helical" evidence="6">
    <location>
        <begin position="499"/>
        <end position="517"/>
    </location>
</feature>
<keyword evidence="4 6" id="KW-0472">Membrane</keyword>
<dbReference type="PRINTS" id="PR01036">
    <property type="entry name" value="TCRTETB"/>
</dbReference>
<feature type="domain" description="Major facilitator superfamily (MFS) profile" evidence="7">
    <location>
        <begin position="32"/>
        <end position="522"/>
    </location>
</feature>
<accession>A0ABS1LNT2</accession>
<feature type="transmembrane region" description="Helical" evidence="6">
    <location>
        <begin position="184"/>
        <end position="206"/>
    </location>
</feature>
<evidence type="ECO:0000313" key="9">
    <source>
        <dbReference type="Proteomes" id="UP000675409"/>
    </source>
</evidence>
<dbReference type="EMBL" id="JABBYC010000039">
    <property type="protein sequence ID" value="MBL0887911.1"/>
    <property type="molecule type" value="Genomic_DNA"/>
</dbReference>
<comment type="subcellular location">
    <subcellularLocation>
        <location evidence="1">Cell membrane</location>
        <topology evidence="1">Multi-pass membrane protein</topology>
    </subcellularLocation>
</comment>
<dbReference type="InterPro" id="IPR020846">
    <property type="entry name" value="MFS_dom"/>
</dbReference>
<protein>
    <submittedName>
        <fullName evidence="8">MFS transporter</fullName>
    </submittedName>
</protein>
<dbReference type="Proteomes" id="UP000675409">
    <property type="component" value="Unassembled WGS sequence"/>
</dbReference>
<feature type="region of interest" description="Disordered" evidence="5">
    <location>
        <begin position="1"/>
        <end position="25"/>
    </location>
</feature>
<feature type="transmembrane region" description="Helical" evidence="6">
    <location>
        <begin position="420"/>
        <end position="439"/>
    </location>
</feature>
<feature type="transmembrane region" description="Helical" evidence="6">
    <location>
        <begin position="98"/>
        <end position="115"/>
    </location>
</feature>
<dbReference type="Gene3D" id="1.20.1720.10">
    <property type="entry name" value="Multidrug resistance protein D"/>
    <property type="match status" value="1"/>
</dbReference>
<feature type="transmembrane region" description="Helical" evidence="6">
    <location>
        <begin position="287"/>
        <end position="312"/>
    </location>
</feature>
<keyword evidence="3 6" id="KW-1133">Transmembrane helix</keyword>
<feature type="transmembrane region" description="Helical" evidence="6">
    <location>
        <begin position="33"/>
        <end position="55"/>
    </location>
</feature>
<evidence type="ECO:0000256" key="4">
    <source>
        <dbReference type="ARBA" id="ARBA00023136"/>
    </source>
</evidence>
<dbReference type="InterPro" id="IPR036259">
    <property type="entry name" value="MFS_trans_sf"/>
</dbReference>
<dbReference type="PANTHER" id="PTHR23501">
    <property type="entry name" value="MAJOR FACILITATOR SUPERFAMILY"/>
    <property type="match status" value="1"/>
</dbReference>
<evidence type="ECO:0000313" key="8">
    <source>
        <dbReference type="EMBL" id="MBL0887911.1"/>
    </source>
</evidence>
<feature type="transmembrane region" description="Helical" evidence="6">
    <location>
        <begin position="246"/>
        <end position="267"/>
    </location>
</feature>
<evidence type="ECO:0000256" key="1">
    <source>
        <dbReference type="ARBA" id="ARBA00004651"/>
    </source>
</evidence>
<feature type="transmembrane region" description="Helical" evidence="6">
    <location>
        <begin position="67"/>
        <end position="86"/>
    </location>
</feature>
<dbReference type="PROSITE" id="PS50850">
    <property type="entry name" value="MFS"/>
    <property type="match status" value="1"/>
</dbReference>
<evidence type="ECO:0000256" key="3">
    <source>
        <dbReference type="ARBA" id="ARBA00022989"/>
    </source>
</evidence>
<dbReference type="InterPro" id="IPR011701">
    <property type="entry name" value="MFS"/>
</dbReference>
<evidence type="ECO:0000259" key="7">
    <source>
        <dbReference type="PROSITE" id="PS50850"/>
    </source>
</evidence>
<dbReference type="SUPFAM" id="SSF103473">
    <property type="entry name" value="MFS general substrate transporter"/>
    <property type="match status" value="1"/>
</dbReference>
<feature type="transmembrane region" description="Helical" evidence="6">
    <location>
        <begin position="324"/>
        <end position="342"/>
    </location>
</feature>
<feature type="transmembrane region" description="Helical" evidence="6">
    <location>
        <begin position="378"/>
        <end position="400"/>
    </location>
</feature>
<feature type="transmembrane region" description="Helical" evidence="6">
    <location>
        <begin position="156"/>
        <end position="178"/>
    </location>
</feature>
<keyword evidence="9" id="KW-1185">Reference proteome</keyword>
<dbReference type="RefSeq" id="WP_201849479.1">
    <property type="nucleotide sequence ID" value="NZ_JABBYC010000039.1"/>
</dbReference>
<feature type="transmembrane region" description="Helical" evidence="6">
    <location>
        <begin position="127"/>
        <end position="149"/>
    </location>
</feature>
<reference evidence="8 9" key="1">
    <citation type="journal article" date="2021" name="Arch. Microbiol.">
        <title>Myceligenerans indicum sp. nov., an actinobacterium isolated from mangrove sediment of Sundarbans, India.</title>
        <authorList>
            <person name="Asha K."/>
            <person name="Bhadury P."/>
        </authorList>
    </citation>
    <scope>NUCLEOTIDE SEQUENCE [LARGE SCALE GENOMIC DNA]</scope>
    <source>
        <strain evidence="8 9">I2</strain>
    </source>
</reference>
<gene>
    <name evidence="8" type="ORF">HGK34_16755</name>
</gene>
<evidence type="ECO:0000256" key="5">
    <source>
        <dbReference type="SAM" id="MobiDB-lite"/>
    </source>
</evidence>
<evidence type="ECO:0000256" key="2">
    <source>
        <dbReference type="ARBA" id="ARBA00022692"/>
    </source>
</evidence>
<evidence type="ECO:0000256" key="6">
    <source>
        <dbReference type="SAM" id="Phobius"/>
    </source>
</evidence>
<organism evidence="8 9">
    <name type="scientific">Myceligenerans indicum</name>
    <dbReference type="NCBI Taxonomy" id="2593663"/>
    <lineage>
        <taxon>Bacteria</taxon>
        <taxon>Bacillati</taxon>
        <taxon>Actinomycetota</taxon>
        <taxon>Actinomycetes</taxon>
        <taxon>Micrococcales</taxon>
        <taxon>Promicromonosporaceae</taxon>
        <taxon>Myceligenerans</taxon>
    </lineage>
</organism>
<comment type="caution">
    <text evidence="8">The sequence shown here is derived from an EMBL/GenBank/DDBJ whole genome shotgun (WGS) entry which is preliminary data.</text>
</comment>